<keyword evidence="1" id="KW-0732">Signal</keyword>
<dbReference type="AlphaFoldDB" id="A0AAD6HBP4"/>
<sequence length="491" mass="55569">MVTLALLSLSASNLAHKNGNLKDRNCSYVYRSSEQTTQHFTSAFQYYQDALFLLHATAESAQKEPESCLLTAMLALLFEWESGSPIAVCTHIRGAEAIVLANYRVISLTSSGRSLLCAWAEFHALWEAHLLPFRRAEIEKVISVPRILAHNFADREVAVYMICSDASFLSQRLSLVSCFEDDSESMSEVMRKAQKWYNSRFQSLMDELDAEKDDGFHSLESLIALIPHFKLLLSSWHDALGQEDLPEGDQLAYSQRATAIQFGSEQAYHGSPNESSLTISDGLVSEIEPLIFKTYAAARSYFHYCAARVMLSDDIISQLPVVKARRKELANDSKISNTFSQHTEIQPSPSANFWANNVLRILAGMDWTDDAALSPYHENPFWTLWLVCSVCLDPQLIYKVLNELLPMLRTKYPAEKPLLNCISHWEDYFSFMLQKLDFGWKPYLVMIPTPANQEMGTDHDTILAIHGLDAKGEMVHFTERIPKKRTFGGVK</sequence>
<proteinExistence type="predicted"/>
<dbReference type="EMBL" id="JAQJAN010000020">
    <property type="protein sequence ID" value="KAJ5703992.1"/>
    <property type="molecule type" value="Genomic_DNA"/>
</dbReference>
<feature type="signal peptide" evidence="1">
    <location>
        <begin position="1"/>
        <end position="15"/>
    </location>
</feature>
<comment type="caution">
    <text evidence="2">The sequence shown here is derived from an EMBL/GenBank/DDBJ whole genome shotgun (WGS) entry which is preliminary data.</text>
</comment>
<dbReference type="Proteomes" id="UP001215712">
    <property type="component" value="Unassembled WGS sequence"/>
</dbReference>
<evidence type="ECO:0000313" key="2">
    <source>
        <dbReference type="EMBL" id="KAJ5703992.1"/>
    </source>
</evidence>
<evidence type="ECO:0000256" key="1">
    <source>
        <dbReference type="SAM" id="SignalP"/>
    </source>
</evidence>
<name>A0AAD6HBP4_9EURO</name>
<feature type="chain" id="PRO_5041916007" evidence="1">
    <location>
        <begin position="16"/>
        <end position="491"/>
    </location>
</feature>
<reference evidence="2" key="2">
    <citation type="submission" date="2023-01" db="EMBL/GenBank/DDBJ databases">
        <authorList>
            <person name="Petersen C."/>
        </authorList>
    </citation>
    <scope>NUCLEOTIDE SEQUENCE</scope>
    <source>
        <strain evidence="2">IBT 17514</strain>
    </source>
</reference>
<gene>
    <name evidence="2" type="ORF">N7493_011130</name>
</gene>
<keyword evidence="3" id="KW-1185">Reference proteome</keyword>
<protein>
    <submittedName>
        <fullName evidence="2">Uncharacterized protein</fullName>
    </submittedName>
</protein>
<reference evidence="2" key="1">
    <citation type="journal article" date="2023" name="IMA Fungus">
        <title>Comparative genomic study of the Penicillium genus elucidates a diverse pangenome and 15 lateral gene transfer events.</title>
        <authorList>
            <person name="Petersen C."/>
            <person name="Sorensen T."/>
            <person name="Nielsen M.R."/>
            <person name="Sondergaard T.E."/>
            <person name="Sorensen J.L."/>
            <person name="Fitzpatrick D.A."/>
            <person name="Frisvad J.C."/>
            <person name="Nielsen K.L."/>
        </authorList>
    </citation>
    <scope>NUCLEOTIDE SEQUENCE</scope>
    <source>
        <strain evidence="2">IBT 17514</strain>
    </source>
</reference>
<evidence type="ECO:0000313" key="3">
    <source>
        <dbReference type="Proteomes" id="UP001215712"/>
    </source>
</evidence>
<accession>A0AAD6HBP4</accession>
<organism evidence="2 3">
    <name type="scientific">Penicillium malachiteum</name>
    <dbReference type="NCBI Taxonomy" id="1324776"/>
    <lineage>
        <taxon>Eukaryota</taxon>
        <taxon>Fungi</taxon>
        <taxon>Dikarya</taxon>
        <taxon>Ascomycota</taxon>
        <taxon>Pezizomycotina</taxon>
        <taxon>Eurotiomycetes</taxon>
        <taxon>Eurotiomycetidae</taxon>
        <taxon>Eurotiales</taxon>
        <taxon>Aspergillaceae</taxon>
        <taxon>Penicillium</taxon>
    </lineage>
</organism>